<feature type="signal peptide" evidence="1">
    <location>
        <begin position="1"/>
        <end position="26"/>
    </location>
</feature>
<dbReference type="Gene3D" id="3.40.50.1110">
    <property type="entry name" value="SGNH hydrolase"/>
    <property type="match status" value="1"/>
</dbReference>
<dbReference type="PATRIC" id="fig|188932.3.peg.1592"/>
<dbReference type="AlphaFoldDB" id="A0A127VAQ8"/>
<name>A0A127VAQ8_9SPHI</name>
<evidence type="ECO:0000313" key="3">
    <source>
        <dbReference type="EMBL" id="AMP98446.1"/>
    </source>
</evidence>
<organism evidence="3 4">
    <name type="scientific">Pedobacter cryoconitis</name>
    <dbReference type="NCBI Taxonomy" id="188932"/>
    <lineage>
        <taxon>Bacteria</taxon>
        <taxon>Pseudomonadati</taxon>
        <taxon>Bacteroidota</taxon>
        <taxon>Sphingobacteriia</taxon>
        <taxon>Sphingobacteriales</taxon>
        <taxon>Sphingobacteriaceae</taxon>
        <taxon>Pedobacter</taxon>
    </lineage>
</organism>
<dbReference type="InterPro" id="IPR051532">
    <property type="entry name" value="Ester_Hydrolysis_Enzymes"/>
</dbReference>
<keyword evidence="1" id="KW-0732">Signal</keyword>
<protein>
    <submittedName>
        <fullName evidence="3">Lipase</fullName>
    </submittedName>
</protein>
<dbReference type="InterPro" id="IPR036514">
    <property type="entry name" value="SGNH_hydro_sf"/>
</dbReference>
<feature type="chain" id="PRO_5007280300" evidence="1">
    <location>
        <begin position="27"/>
        <end position="223"/>
    </location>
</feature>
<dbReference type="PANTHER" id="PTHR30383:SF5">
    <property type="entry name" value="SGNH HYDROLASE-TYPE ESTERASE DOMAIN-CONTAINING PROTEIN"/>
    <property type="match status" value="1"/>
</dbReference>
<feature type="domain" description="SGNH hydrolase-type esterase" evidence="2">
    <location>
        <begin position="67"/>
        <end position="211"/>
    </location>
</feature>
<dbReference type="PANTHER" id="PTHR30383">
    <property type="entry name" value="THIOESTERASE 1/PROTEASE 1/LYSOPHOSPHOLIPASE L1"/>
    <property type="match status" value="1"/>
</dbReference>
<evidence type="ECO:0000313" key="4">
    <source>
        <dbReference type="Proteomes" id="UP000071561"/>
    </source>
</evidence>
<gene>
    <name evidence="3" type="ORF">AY601_1530</name>
</gene>
<dbReference type="RefSeq" id="WP_084359155.1">
    <property type="nucleotide sequence ID" value="NZ_CP014504.1"/>
</dbReference>
<dbReference type="OrthoDB" id="9790057at2"/>
<sequence length="223" mass="25532" precursor="true">MLKIFKAIALSAAFLTLFNFNSFSQAKPAFWDDIQAIKQYDRIYAPPKNPILFIGSSSIRLWVDFTKTFKDYTVLNRGIGGAVTADVDRYLEDIVFPYHPKQLIIYVGENDLINATSGDEVFASFKKLYTNIRAKLPVVPIVYIAIKASPSRVQYLAKGIKANQLVQQFLKGEKNTVFLNIYKPMFDQKGKMQPKLFKEDMLHMNATGYAIWNKLLIPYLLKK</sequence>
<dbReference type="Proteomes" id="UP000071561">
    <property type="component" value="Chromosome"/>
</dbReference>
<keyword evidence="4" id="KW-1185">Reference proteome</keyword>
<evidence type="ECO:0000259" key="2">
    <source>
        <dbReference type="Pfam" id="PF13472"/>
    </source>
</evidence>
<reference evidence="3 4" key="1">
    <citation type="submission" date="2016-03" db="EMBL/GenBank/DDBJ databases">
        <title>Complete genome sequence of Pedobacter cryoconitis PAMC 27485.</title>
        <authorList>
            <person name="Lee J."/>
            <person name="Kim O.-S."/>
        </authorList>
    </citation>
    <scope>NUCLEOTIDE SEQUENCE [LARGE SCALE GENOMIC DNA]</scope>
    <source>
        <strain evidence="3 4">PAMC 27485</strain>
    </source>
</reference>
<dbReference type="GO" id="GO:0004622">
    <property type="term" value="F:phosphatidylcholine lysophospholipase activity"/>
    <property type="evidence" value="ECO:0007669"/>
    <property type="project" value="TreeGrafter"/>
</dbReference>
<evidence type="ECO:0000256" key="1">
    <source>
        <dbReference type="SAM" id="SignalP"/>
    </source>
</evidence>
<proteinExistence type="predicted"/>
<accession>A0A127VAQ8</accession>
<dbReference type="Pfam" id="PF13472">
    <property type="entry name" value="Lipase_GDSL_2"/>
    <property type="match status" value="1"/>
</dbReference>
<dbReference type="KEGG" id="pcm:AY601_1530"/>
<dbReference type="EMBL" id="CP014504">
    <property type="protein sequence ID" value="AMP98446.1"/>
    <property type="molecule type" value="Genomic_DNA"/>
</dbReference>
<dbReference type="SUPFAM" id="SSF52266">
    <property type="entry name" value="SGNH hydrolase"/>
    <property type="match status" value="1"/>
</dbReference>
<dbReference type="InterPro" id="IPR013830">
    <property type="entry name" value="SGNH_hydro"/>
</dbReference>